<evidence type="ECO:0000313" key="1">
    <source>
        <dbReference type="EMBL" id="GFN83216.1"/>
    </source>
</evidence>
<dbReference type="GO" id="GO:0004386">
    <property type="term" value="F:helicase activity"/>
    <property type="evidence" value="ECO:0007669"/>
    <property type="project" value="UniProtKB-KW"/>
</dbReference>
<dbReference type="PANTHER" id="PTHR23274:SF48">
    <property type="entry name" value="ATP-DEPENDENT DNA HELICASE"/>
    <property type="match status" value="1"/>
</dbReference>
<keyword evidence="1" id="KW-0378">Hydrolase</keyword>
<protein>
    <submittedName>
        <fullName evidence="1">Pif1 helicase</fullName>
    </submittedName>
</protein>
<dbReference type="EMBL" id="BLXT01001109">
    <property type="protein sequence ID" value="GFN83216.1"/>
    <property type="molecule type" value="Genomic_DNA"/>
</dbReference>
<accession>A0AAV3YLF8</accession>
<proteinExistence type="predicted"/>
<name>A0AAV3YLF8_9GAST</name>
<dbReference type="PANTHER" id="PTHR23274">
    <property type="entry name" value="DNA HELICASE-RELATED"/>
    <property type="match status" value="1"/>
</dbReference>
<dbReference type="Proteomes" id="UP000735302">
    <property type="component" value="Unassembled WGS sequence"/>
</dbReference>
<keyword evidence="1" id="KW-0547">Nucleotide-binding</keyword>
<keyword evidence="2" id="KW-1185">Reference proteome</keyword>
<dbReference type="AlphaFoldDB" id="A0AAV3YLF8"/>
<sequence>MSPDIPSSLLIHCTPQVCQLSDPKKKKNSIVMLPRNLDPTNDHCDGTRYIIQCLHQHVIDAVIACGPHAEIRIFIPRIPIIPAENAFPFHMKRIQFPLGPANKAQGRY</sequence>
<keyword evidence="1" id="KW-0067">ATP-binding</keyword>
<gene>
    <name evidence="1" type="ORF">PoB_000972200</name>
</gene>
<evidence type="ECO:0000313" key="2">
    <source>
        <dbReference type="Proteomes" id="UP000735302"/>
    </source>
</evidence>
<dbReference type="GO" id="GO:0005657">
    <property type="term" value="C:replication fork"/>
    <property type="evidence" value="ECO:0007669"/>
    <property type="project" value="TreeGrafter"/>
</dbReference>
<keyword evidence="1" id="KW-0347">Helicase</keyword>
<organism evidence="1 2">
    <name type="scientific">Plakobranchus ocellatus</name>
    <dbReference type="NCBI Taxonomy" id="259542"/>
    <lineage>
        <taxon>Eukaryota</taxon>
        <taxon>Metazoa</taxon>
        <taxon>Spiralia</taxon>
        <taxon>Lophotrochozoa</taxon>
        <taxon>Mollusca</taxon>
        <taxon>Gastropoda</taxon>
        <taxon>Heterobranchia</taxon>
        <taxon>Euthyneura</taxon>
        <taxon>Panpulmonata</taxon>
        <taxon>Sacoglossa</taxon>
        <taxon>Placobranchoidea</taxon>
        <taxon>Plakobranchidae</taxon>
        <taxon>Plakobranchus</taxon>
    </lineage>
</organism>
<comment type="caution">
    <text evidence="1">The sequence shown here is derived from an EMBL/GenBank/DDBJ whole genome shotgun (WGS) entry which is preliminary data.</text>
</comment>
<reference evidence="1 2" key="1">
    <citation type="journal article" date="2021" name="Elife">
        <title>Chloroplast acquisition without the gene transfer in kleptoplastic sea slugs, Plakobranchus ocellatus.</title>
        <authorList>
            <person name="Maeda T."/>
            <person name="Takahashi S."/>
            <person name="Yoshida T."/>
            <person name="Shimamura S."/>
            <person name="Takaki Y."/>
            <person name="Nagai Y."/>
            <person name="Toyoda A."/>
            <person name="Suzuki Y."/>
            <person name="Arimoto A."/>
            <person name="Ishii H."/>
            <person name="Satoh N."/>
            <person name="Nishiyama T."/>
            <person name="Hasebe M."/>
            <person name="Maruyama T."/>
            <person name="Minagawa J."/>
            <person name="Obokata J."/>
            <person name="Shigenobu S."/>
        </authorList>
    </citation>
    <scope>NUCLEOTIDE SEQUENCE [LARGE SCALE GENOMIC DNA]</scope>
</reference>
<dbReference type="GO" id="GO:0006260">
    <property type="term" value="P:DNA replication"/>
    <property type="evidence" value="ECO:0007669"/>
    <property type="project" value="TreeGrafter"/>
</dbReference>